<dbReference type="SUPFAM" id="SSF56281">
    <property type="entry name" value="Metallo-hydrolase/oxidoreductase"/>
    <property type="match status" value="1"/>
</dbReference>
<dbReference type="PANTHER" id="PTHR43546">
    <property type="entry name" value="UPF0173 METAL-DEPENDENT HYDROLASE MJ1163-RELATED"/>
    <property type="match status" value="1"/>
</dbReference>
<feature type="domain" description="Metallo-beta-lactamase" evidence="2">
    <location>
        <begin position="48"/>
        <end position="230"/>
    </location>
</feature>
<dbReference type="PANTHER" id="PTHR43546:SF9">
    <property type="entry name" value="L-ASCORBATE-6-PHOSPHATE LACTONASE ULAG-RELATED"/>
    <property type="match status" value="1"/>
</dbReference>
<evidence type="ECO:0000256" key="1">
    <source>
        <dbReference type="ARBA" id="ARBA00022801"/>
    </source>
</evidence>
<accession>A0ABY5I1M4</accession>
<dbReference type="Gene3D" id="3.60.15.10">
    <property type="entry name" value="Ribonuclease Z/Hydroxyacylglutathione hydrolase-like"/>
    <property type="match status" value="1"/>
</dbReference>
<dbReference type="InterPro" id="IPR001279">
    <property type="entry name" value="Metallo-B-lactamas"/>
</dbReference>
<dbReference type="InterPro" id="IPR050114">
    <property type="entry name" value="UPF0173_UPF0282_UlaG_hydrolase"/>
</dbReference>
<dbReference type="InterPro" id="IPR036866">
    <property type="entry name" value="RibonucZ/Hydroxyglut_hydro"/>
</dbReference>
<name>A0ABY5I1M4_9FIRM</name>
<evidence type="ECO:0000259" key="2">
    <source>
        <dbReference type="Pfam" id="PF12706"/>
    </source>
</evidence>
<gene>
    <name evidence="3" type="ORF">NMU03_13745</name>
</gene>
<sequence>MREIIMNEKGQAVAPKSIPMTNQAFMVDEQTRIYWLGGAGVMIHSHHTNIMIDPVLEGFDIPLLYQVPLLSQDVVDLDGLLITHIDNDHFSRPTCKHVQDVCQKYYAPNYVADVMNEEGFDTKKCDIGDSFDIHDITVQLTPAQHNWQNSSKKWQYRYWEEKDYCGYWMETKEGTIWLPGDSRLLDEHLNMPEPDVILFDFADNDWHITLDGAIQLANTYPNADLICIHWGSVDAPNMTPFNGNPESLYNTVINPERICVLAPGETYVLKGTNK</sequence>
<organism evidence="3 4">
    <name type="scientific">Allocoprobacillus halotolerans</name>
    <dbReference type="NCBI Taxonomy" id="2944914"/>
    <lineage>
        <taxon>Bacteria</taxon>
        <taxon>Bacillati</taxon>
        <taxon>Bacillota</taxon>
        <taxon>Erysipelotrichia</taxon>
        <taxon>Erysipelotrichales</taxon>
        <taxon>Erysipelotrichaceae</taxon>
        <taxon>Allocoprobacillus</taxon>
    </lineage>
</organism>
<keyword evidence="1" id="KW-0378">Hydrolase</keyword>
<dbReference type="RefSeq" id="WP_290139121.1">
    <property type="nucleotide sequence ID" value="NZ_CP101620.1"/>
</dbReference>
<reference evidence="3" key="1">
    <citation type="submission" date="2022-07" db="EMBL/GenBank/DDBJ databases">
        <title>Faecal culturing of patients with breast cancer.</title>
        <authorList>
            <person name="Teng N.M.Y."/>
            <person name="Kiu R."/>
            <person name="Evans R."/>
            <person name="Baker D.J."/>
            <person name="Zenner C."/>
            <person name="Robinson S.D."/>
            <person name="Hall L.J."/>
        </authorList>
    </citation>
    <scope>NUCLEOTIDE SEQUENCE</scope>
    <source>
        <strain evidence="3">LH1062</strain>
    </source>
</reference>
<proteinExistence type="predicted"/>
<dbReference type="Pfam" id="PF12706">
    <property type="entry name" value="Lactamase_B_2"/>
    <property type="match status" value="1"/>
</dbReference>
<evidence type="ECO:0000313" key="3">
    <source>
        <dbReference type="EMBL" id="UTY38662.1"/>
    </source>
</evidence>
<dbReference type="EMBL" id="CP101620">
    <property type="protein sequence ID" value="UTY38662.1"/>
    <property type="molecule type" value="Genomic_DNA"/>
</dbReference>
<evidence type="ECO:0000313" key="4">
    <source>
        <dbReference type="Proteomes" id="UP001060112"/>
    </source>
</evidence>
<dbReference type="Proteomes" id="UP001060112">
    <property type="component" value="Chromosome"/>
</dbReference>
<keyword evidence="4" id="KW-1185">Reference proteome</keyword>
<protein>
    <submittedName>
        <fullName evidence="3">MBL fold metallo-hydrolase</fullName>
    </submittedName>
</protein>